<sequence>MNVYGILPFARLLLANCTQEGDTVVDATVGNGHDTVYLAELVGASGSVYGFDIQKTALDATLNKLQQKGLEERVALIHDGHEQLGAYIPQEKTVHAAVFNLGYLPGHDKEIITVPKTTITAVQELMQRLKKGGIIVLVVYHGHPGGDIERDQLREFTRSLPQEEWHVLEYGFTNQKNHPPFLIGIEKK</sequence>
<organism evidence="1 2">
    <name type="scientific">Bacillus selenitireducens (strain ATCC 700615 / DSM 15326 / MLS10)</name>
    <dbReference type="NCBI Taxonomy" id="439292"/>
    <lineage>
        <taxon>Bacteria</taxon>
        <taxon>Bacillati</taxon>
        <taxon>Bacillota</taxon>
        <taxon>Bacilli</taxon>
        <taxon>Bacillales</taxon>
        <taxon>Bacillaceae</taxon>
        <taxon>Salisediminibacterium</taxon>
    </lineage>
</organism>
<dbReference type="Proteomes" id="UP000000271">
    <property type="component" value="Chromosome"/>
</dbReference>
<accession>D6XSF9</accession>
<evidence type="ECO:0000313" key="1">
    <source>
        <dbReference type="EMBL" id="ADH98745.1"/>
    </source>
</evidence>
<name>D6XSF9_BACIE</name>
<evidence type="ECO:0000313" key="2">
    <source>
        <dbReference type="Proteomes" id="UP000000271"/>
    </source>
</evidence>
<gene>
    <name evidence="1" type="ordered locus">Bsel_1233</name>
</gene>
<dbReference type="OrthoDB" id="9792989at2"/>
<dbReference type="Pfam" id="PF06962">
    <property type="entry name" value="rRNA_methylase"/>
    <property type="match status" value="1"/>
</dbReference>
<dbReference type="PANTHER" id="PTHR35276:SF1">
    <property type="entry name" value="TRNA (MNM(5)S(2)U34)-METHYLTRANSFERASE, CHLOROPLASTIC"/>
    <property type="match status" value="1"/>
</dbReference>
<dbReference type="CDD" id="cd02440">
    <property type="entry name" value="AdoMet_MTases"/>
    <property type="match status" value="1"/>
</dbReference>
<keyword evidence="1" id="KW-0489">Methyltransferase</keyword>
<dbReference type="HOGENOM" id="CLU_079190_1_0_9"/>
<dbReference type="GO" id="GO:0032259">
    <property type="term" value="P:methylation"/>
    <property type="evidence" value="ECO:0007669"/>
    <property type="project" value="UniProtKB-KW"/>
</dbReference>
<proteinExistence type="predicted"/>
<dbReference type="Gene3D" id="3.40.50.150">
    <property type="entry name" value="Vaccinia Virus protein VP39"/>
    <property type="match status" value="1"/>
</dbReference>
<dbReference type="InterPro" id="IPR010719">
    <property type="entry name" value="MnmM_MeTrfase"/>
</dbReference>
<dbReference type="EMBL" id="CP001791">
    <property type="protein sequence ID" value="ADH98745.1"/>
    <property type="molecule type" value="Genomic_DNA"/>
</dbReference>
<dbReference type="KEGG" id="bse:Bsel_1233"/>
<dbReference type="RefSeq" id="WP_013172169.1">
    <property type="nucleotide sequence ID" value="NC_014219.1"/>
</dbReference>
<dbReference type="GO" id="GO:0008168">
    <property type="term" value="F:methyltransferase activity"/>
    <property type="evidence" value="ECO:0007669"/>
    <property type="project" value="UniProtKB-KW"/>
</dbReference>
<protein>
    <submittedName>
        <fullName evidence="1">rRNA methylase</fullName>
    </submittedName>
</protein>
<dbReference type="eggNOG" id="COG0275">
    <property type="taxonomic scope" value="Bacteria"/>
</dbReference>
<dbReference type="InterPro" id="IPR029063">
    <property type="entry name" value="SAM-dependent_MTases_sf"/>
</dbReference>
<dbReference type="AlphaFoldDB" id="D6XSF9"/>
<dbReference type="SUPFAM" id="SSF53335">
    <property type="entry name" value="S-adenosyl-L-methionine-dependent methyltransferases"/>
    <property type="match status" value="1"/>
</dbReference>
<reference evidence="1" key="1">
    <citation type="submission" date="2009-10" db="EMBL/GenBank/DDBJ databases">
        <title>Complete sequence of Bacillus selenitireducens MLS10.</title>
        <authorList>
            <consortium name="US DOE Joint Genome Institute"/>
            <person name="Lucas S."/>
            <person name="Copeland A."/>
            <person name="Lapidus A."/>
            <person name="Glavina del Rio T."/>
            <person name="Dalin E."/>
            <person name="Tice H."/>
            <person name="Bruce D."/>
            <person name="Goodwin L."/>
            <person name="Pitluck S."/>
            <person name="Sims D."/>
            <person name="Brettin T."/>
            <person name="Detter J.C."/>
            <person name="Han C."/>
            <person name="Larimer F."/>
            <person name="Land M."/>
            <person name="Hauser L."/>
            <person name="Kyrpides N."/>
            <person name="Ovchinnikova G."/>
            <person name="Stolz J."/>
        </authorList>
    </citation>
    <scope>NUCLEOTIDE SEQUENCE [LARGE SCALE GENOMIC DNA]</scope>
    <source>
        <strain evidence="1">MLS10</strain>
    </source>
</reference>
<keyword evidence="1" id="KW-0808">Transferase</keyword>
<dbReference type="STRING" id="439292.Bsel_1233"/>
<keyword evidence="2" id="KW-1185">Reference proteome</keyword>
<dbReference type="PANTHER" id="PTHR35276">
    <property type="entry name" value="S-ADENOSYL-L-METHIONINE-DEPENDENT METHYLTRANSFERASES SUPERFAMILY PROTEIN"/>
    <property type="match status" value="1"/>
</dbReference>